<dbReference type="EMBL" id="CP006916">
    <property type="protein sequence ID" value="AHC00038.1"/>
    <property type="molecule type" value="Genomic_DNA"/>
</dbReference>
<gene>
    <name evidence="1" type="ORF">GCW_04030</name>
</gene>
<evidence type="ECO:0000313" key="1">
    <source>
        <dbReference type="EMBL" id="AHC00038.1"/>
    </source>
</evidence>
<accession>A0A0F6CLR5</accession>
<dbReference type="KEGG" id="mgz:GCW_04030"/>
<organism evidence="1 2">
    <name type="scientific">Mycoplasmoides gallisepticum S6</name>
    <dbReference type="NCBI Taxonomy" id="1006581"/>
    <lineage>
        <taxon>Bacteria</taxon>
        <taxon>Bacillati</taxon>
        <taxon>Mycoplasmatota</taxon>
        <taxon>Mycoplasmoidales</taxon>
        <taxon>Mycoplasmoidaceae</taxon>
        <taxon>Mycoplasmoides</taxon>
    </lineage>
</organism>
<protein>
    <submittedName>
        <fullName evidence="1">Uncharacterized protein</fullName>
    </submittedName>
</protein>
<dbReference type="HOGENOM" id="CLU_3374716_0_0_14"/>
<dbReference type="AlphaFoldDB" id="A0A0F6CLR5"/>
<proteinExistence type="predicted"/>
<name>A0A0F6CLR5_MYCGL</name>
<reference evidence="1 2" key="1">
    <citation type="journal article" date="2011" name="PLoS ONE">
        <title>Core proteome of the minimal cell: comparative proteomics of three mollicute species.</title>
        <authorList>
            <person name="Fisunov G.Y."/>
            <person name="Alexeev D.G."/>
            <person name="Bazaleev N.A."/>
            <person name="Ladygina V.G."/>
            <person name="Galyamina M.A."/>
            <person name="Kondratov I.G."/>
            <person name="Zhukova N.A."/>
            <person name="Serebryakova M.V."/>
            <person name="Demina I.A."/>
            <person name="Govorun V.M."/>
        </authorList>
    </citation>
    <scope>NUCLEOTIDE SEQUENCE [LARGE SCALE GENOMIC DNA]</scope>
    <source>
        <strain evidence="1 2">S6</strain>
    </source>
</reference>
<evidence type="ECO:0000313" key="2">
    <source>
        <dbReference type="Proteomes" id="UP000018735"/>
    </source>
</evidence>
<sequence length="34" mass="3780">MLVSICRVFLVDLKNQRTGNDDTNLEGAKELSVT</sequence>
<dbReference type="Proteomes" id="UP000018735">
    <property type="component" value="Chromosome"/>
</dbReference>